<evidence type="ECO:0000313" key="3">
    <source>
        <dbReference type="Proteomes" id="UP000012015"/>
    </source>
</evidence>
<comment type="caution">
    <text evidence="2">The sequence shown here is derived from an EMBL/GenBank/DDBJ whole genome shotgun (WGS) entry which is preliminary data.</text>
</comment>
<keyword evidence="1" id="KW-1133">Transmembrane helix</keyword>
<evidence type="ECO:0000256" key="1">
    <source>
        <dbReference type="SAM" id="Phobius"/>
    </source>
</evidence>
<protein>
    <submittedName>
        <fullName evidence="2">Uncharacterized protein</fullName>
    </submittedName>
</protein>
<organism evidence="2 3">
    <name type="scientific">Paeniglutamicibacter gangotriensis Lz1y</name>
    <dbReference type="NCBI Taxonomy" id="1276920"/>
    <lineage>
        <taxon>Bacteria</taxon>
        <taxon>Bacillati</taxon>
        <taxon>Actinomycetota</taxon>
        <taxon>Actinomycetes</taxon>
        <taxon>Micrococcales</taxon>
        <taxon>Micrococcaceae</taxon>
        <taxon>Paeniglutamicibacter</taxon>
    </lineage>
</organism>
<keyword evidence="3" id="KW-1185">Reference proteome</keyword>
<dbReference type="PATRIC" id="fig|1276920.7.peg.1877"/>
<keyword evidence="1" id="KW-0472">Membrane</keyword>
<dbReference type="Proteomes" id="UP000012015">
    <property type="component" value="Unassembled WGS sequence"/>
</dbReference>
<proteinExistence type="predicted"/>
<accession>M7NKN2</accession>
<keyword evidence="1" id="KW-0812">Transmembrane</keyword>
<evidence type="ECO:0000313" key="2">
    <source>
        <dbReference type="EMBL" id="EMQ99113.1"/>
    </source>
</evidence>
<reference evidence="2 3" key="1">
    <citation type="journal article" date="2013" name="Genome Announc.">
        <title>Draft Genome Sequence of Arthrobacter gangotriensis Strain Lz1yT, Isolated from a Penguin Rookery Soil Sample Collected in Antarctica, near the Indian Station Dakshin Gangotri.</title>
        <authorList>
            <person name="Shivaji S."/>
            <person name="Ara S."/>
            <person name="Bandi S."/>
            <person name="Singh A."/>
            <person name="Kumar Pinnaka A."/>
        </authorList>
    </citation>
    <scope>NUCLEOTIDE SEQUENCE [LARGE SCALE GENOMIC DNA]</scope>
    <source>
        <strain evidence="2 3">Lz1y</strain>
    </source>
</reference>
<dbReference type="EMBL" id="AOCK01000004">
    <property type="protein sequence ID" value="EMQ99113.1"/>
    <property type="molecule type" value="Genomic_DNA"/>
</dbReference>
<dbReference type="AlphaFoldDB" id="M7NKN2"/>
<name>M7NKN2_9MICC</name>
<gene>
    <name evidence="2" type="ORF">ADIAG_01877</name>
</gene>
<sequence length="45" mass="4982">MGRSVAKRSYNRFYRQEPRVPVMWQNVGVGILAAIACGIAALIAF</sequence>
<feature type="transmembrane region" description="Helical" evidence="1">
    <location>
        <begin position="21"/>
        <end position="44"/>
    </location>
</feature>